<reference evidence="1 2" key="1">
    <citation type="submission" date="2020-10" db="EMBL/GenBank/DDBJ databases">
        <authorList>
            <person name="Castelo-Branco R."/>
            <person name="Eusebio N."/>
            <person name="Adriana R."/>
            <person name="Vieira A."/>
            <person name="Brugerolle De Fraissinette N."/>
            <person name="Rezende De Castro R."/>
            <person name="Schneider M.P."/>
            <person name="Vasconcelos V."/>
            <person name="Leao P.N."/>
        </authorList>
    </citation>
    <scope>NUCLEOTIDE SEQUENCE [LARGE SCALE GENOMIC DNA]</scope>
    <source>
        <strain evidence="1 2">LEGE 06123</strain>
    </source>
</reference>
<gene>
    <name evidence="1" type="ORF">IQ230_01770</name>
</gene>
<dbReference type="RefSeq" id="WP_193930244.1">
    <property type="nucleotide sequence ID" value="NZ_CAWPMZ010000072.1"/>
</dbReference>
<sequence length="46" mass="5657">MSQQMALINNSHYRAPELYELGNIDKIQGFYIVGFFYDFYNWLIWF</sequence>
<dbReference type="EMBL" id="JADEWN010000003">
    <property type="protein sequence ID" value="MBE9189113.1"/>
    <property type="molecule type" value="Genomic_DNA"/>
</dbReference>
<dbReference type="Proteomes" id="UP000651156">
    <property type="component" value="Unassembled WGS sequence"/>
</dbReference>
<keyword evidence="2" id="KW-1185">Reference proteome</keyword>
<protein>
    <submittedName>
        <fullName evidence="1">Uncharacterized protein</fullName>
    </submittedName>
</protein>
<evidence type="ECO:0000313" key="1">
    <source>
        <dbReference type="EMBL" id="MBE9189113.1"/>
    </source>
</evidence>
<evidence type="ECO:0000313" key="2">
    <source>
        <dbReference type="Proteomes" id="UP000651156"/>
    </source>
</evidence>
<proteinExistence type="predicted"/>
<organism evidence="1 2">
    <name type="scientific">Gloeocapsopsis crepidinum LEGE 06123</name>
    <dbReference type="NCBI Taxonomy" id="588587"/>
    <lineage>
        <taxon>Bacteria</taxon>
        <taxon>Bacillati</taxon>
        <taxon>Cyanobacteriota</taxon>
        <taxon>Cyanophyceae</taxon>
        <taxon>Oscillatoriophycideae</taxon>
        <taxon>Chroococcales</taxon>
        <taxon>Chroococcaceae</taxon>
        <taxon>Gloeocapsopsis</taxon>
    </lineage>
</organism>
<comment type="caution">
    <text evidence="1">The sequence shown here is derived from an EMBL/GenBank/DDBJ whole genome shotgun (WGS) entry which is preliminary data.</text>
</comment>
<accession>A0ABR9UP21</accession>
<name>A0ABR9UP21_9CHRO</name>